<dbReference type="EMBL" id="JARK01001338">
    <property type="protein sequence ID" value="EYC33095.1"/>
    <property type="molecule type" value="Genomic_DNA"/>
</dbReference>
<proteinExistence type="predicted"/>
<evidence type="ECO:0000313" key="1">
    <source>
        <dbReference type="EMBL" id="EYC33095.1"/>
    </source>
</evidence>
<accession>A0A016W0D9</accession>
<dbReference type="AlphaFoldDB" id="A0A016W0D9"/>
<gene>
    <name evidence="1" type="primary">Acey_s0002.g596</name>
    <name evidence="1" type="ORF">Y032_0002g596</name>
</gene>
<comment type="caution">
    <text evidence="1">The sequence shown here is derived from an EMBL/GenBank/DDBJ whole genome shotgun (WGS) entry which is preliminary data.</text>
</comment>
<protein>
    <submittedName>
        <fullName evidence="1">Uncharacterized protein</fullName>
    </submittedName>
</protein>
<sequence>MIFFYSIEAGVLHKRPIVLAPPKIARPLSRGAASMRMGSAVLCGARMFDRECACPRLLKETLPSKIRSF</sequence>
<keyword evidence="2" id="KW-1185">Reference proteome</keyword>
<evidence type="ECO:0000313" key="2">
    <source>
        <dbReference type="Proteomes" id="UP000024635"/>
    </source>
</evidence>
<name>A0A016W0D9_9BILA</name>
<organism evidence="1 2">
    <name type="scientific">Ancylostoma ceylanicum</name>
    <dbReference type="NCBI Taxonomy" id="53326"/>
    <lineage>
        <taxon>Eukaryota</taxon>
        <taxon>Metazoa</taxon>
        <taxon>Ecdysozoa</taxon>
        <taxon>Nematoda</taxon>
        <taxon>Chromadorea</taxon>
        <taxon>Rhabditida</taxon>
        <taxon>Rhabditina</taxon>
        <taxon>Rhabditomorpha</taxon>
        <taxon>Strongyloidea</taxon>
        <taxon>Ancylostomatidae</taxon>
        <taxon>Ancylostomatinae</taxon>
        <taxon>Ancylostoma</taxon>
    </lineage>
</organism>
<reference evidence="2" key="1">
    <citation type="journal article" date="2015" name="Nat. Genet.">
        <title>The genome and transcriptome of the zoonotic hookworm Ancylostoma ceylanicum identify infection-specific gene families.</title>
        <authorList>
            <person name="Schwarz E.M."/>
            <person name="Hu Y."/>
            <person name="Antoshechkin I."/>
            <person name="Miller M.M."/>
            <person name="Sternberg P.W."/>
            <person name="Aroian R.V."/>
        </authorList>
    </citation>
    <scope>NUCLEOTIDE SEQUENCE</scope>
    <source>
        <strain evidence="2">HY135</strain>
    </source>
</reference>
<dbReference type="Proteomes" id="UP000024635">
    <property type="component" value="Unassembled WGS sequence"/>
</dbReference>